<proteinExistence type="predicted"/>
<reference evidence="1 2" key="1">
    <citation type="submission" date="2019-03" db="EMBL/GenBank/DDBJ databases">
        <title>Genomic Encyclopedia of Type Strains, Phase III (KMG-III): the genomes of soil and plant-associated and newly described type strains.</title>
        <authorList>
            <person name="Whitman W."/>
        </authorList>
    </citation>
    <scope>NUCLEOTIDE SEQUENCE [LARGE SCALE GENOMIC DNA]</scope>
    <source>
        <strain evidence="1 2">CECT 8446</strain>
    </source>
</reference>
<comment type="caution">
    <text evidence="1">The sequence shown here is derived from an EMBL/GenBank/DDBJ whole genome shotgun (WGS) entry which is preliminary data.</text>
</comment>
<dbReference type="RefSeq" id="WP_133552670.1">
    <property type="nucleotide sequence ID" value="NZ_SNYF01000005.1"/>
</dbReference>
<evidence type="ECO:0008006" key="3">
    <source>
        <dbReference type="Google" id="ProtNLM"/>
    </source>
</evidence>
<dbReference type="OrthoDB" id="1098690at2"/>
<gene>
    <name evidence="1" type="ORF">DFQ04_0681</name>
</gene>
<organism evidence="1 2">
    <name type="scientific">Algoriphagus boseongensis</name>
    <dbReference type="NCBI Taxonomy" id="1442587"/>
    <lineage>
        <taxon>Bacteria</taxon>
        <taxon>Pseudomonadati</taxon>
        <taxon>Bacteroidota</taxon>
        <taxon>Cytophagia</taxon>
        <taxon>Cytophagales</taxon>
        <taxon>Cyclobacteriaceae</taxon>
        <taxon>Algoriphagus</taxon>
    </lineage>
</organism>
<name>A0A4R6T845_9BACT</name>
<evidence type="ECO:0000313" key="2">
    <source>
        <dbReference type="Proteomes" id="UP000294535"/>
    </source>
</evidence>
<evidence type="ECO:0000313" key="1">
    <source>
        <dbReference type="EMBL" id="TDQ18871.1"/>
    </source>
</evidence>
<protein>
    <recommendedName>
        <fullName evidence="3">WG repeat protein</fullName>
    </recommendedName>
</protein>
<keyword evidence="2" id="KW-1185">Reference proteome</keyword>
<dbReference type="EMBL" id="SNYF01000005">
    <property type="protein sequence ID" value="TDQ18871.1"/>
    <property type="molecule type" value="Genomic_DNA"/>
</dbReference>
<accession>A0A4R6T845</accession>
<sequence>MKKLFPILVLILGLWSCQDQEGPRACGTENPIEDLAWLKNLITEIEGYSLSEYNYVVQSTYRGKTIFLVQSCCPFCSYAVPIFDCQGNSLGYIGQQDGIQPDDVKEGKVIWKPENSQCAFTQN</sequence>
<dbReference type="AlphaFoldDB" id="A0A4R6T845"/>
<dbReference type="Proteomes" id="UP000294535">
    <property type="component" value="Unassembled WGS sequence"/>
</dbReference>